<name>A0AAV4WAN3_CAEEX</name>
<organism evidence="1 2">
    <name type="scientific">Caerostris extrusa</name>
    <name type="common">Bark spider</name>
    <name type="synonym">Caerostris bankana</name>
    <dbReference type="NCBI Taxonomy" id="172846"/>
    <lineage>
        <taxon>Eukaryota</taxon>
        <taxon>Metazoa</taxon>
        <taxon>Ecdysozoa</taxon>
        <taxon>Arthropoda</taxon>
        <taxon>Chelicerata</taxon>
        <taxon>Arachnida</taxon>
        <taxon>Araneae</taxon>
        <taxon>Araneomorphae</taxon>
        <taxon>Entelegynae</taxon>
        <taxon>Araneoidea</taxon>
        <taxon>Araneidae</taxon>
        <taxon>Caerostris</taxon>
    </lineage>
</organism>
<protein>
    <recommendedName>
        <fullName evidence="3">Maturase K</fullName>
    </recommendedName>
</protein>
<gene>
    <name evidence="1" type="ORF">CEXT_234741</name>
</gene>
<keyword evidence="2" id="KW-1185">Reference proteome</keyword>
<proteinExistence type="predicted"/>
<sequence>MEEPGYLIAWFISSLELKEFVLQFSRYLRYGTKWHQPQSIRRVLSLYRKNEKKNHSLEKWLNGSIKKDFFRRVKMLYFFHLILKSPWFRSAYY</sequence>
<reference evidence="1 2" key="1">
    <citation type="submission" date="2021-06" db="EMBL/GenBank/DDBJ databases">
        <title>Caerostris extrusa draft genome.</title>
        <authorList>
            <person name="Kono N."/>
            <person name="Arakawa K."/>
        </authorList>
    </citation>
    <scope>NUCLEOTIDE SEQUENCE [LARGE SCALE GENOMIC DNA]</scope>
</reference>
<comment type="caution">
    <text evidence="1">The sequence shown here is derived from an EMBL/GenBank/DDBJ whole genome shotgun (WGS) entry which is preliminary data.</text>
</comment>
<evidence type="ECO:0000313" key="1">
    <source>
        <dbReference type="EMBL" id="GIY79130.1"/>
    </source>
</evidence>
<dbReference type="AlphaFoldDB" id="A0AAV4WAN3"/>
<dbReference type="EMBL" id="BPLR01015849">
    <property type="protein sequence ID" value="GIY79130.1"/>
    <property type="molecule type" value="Genomic_DNA"/>
</dbReference>
<evidence type="ECO:0000313" key="2">
    <source>
        <dbReference type="Proteomes" id="UP001054945"/>
    </source>
</evidence>
<dbReference type="Proteomes" id="UP001054945">
    <property type="component" value="Unassembled WGS sequence"/>
</dbReference>
<accession>A0AAV4WAN3</accession>
<evidence type="ECO:0008006" key="3">
    <source>
        <dbReference type="Google" id="ProtNLM"/>
    </source>
</evidence>